<dbReference type="InterPro" id="IPR051159">
    <property type="entry name" value="Hexapeptide_acetyltransf"/>
</dbReference>
<evidence type="ECO:0000313" key="2">
    <source>
        <dbReference type="EMBL" id="RGB96883.1"/>
    </source>
</evidence>
<evidence type="ECO:0000313" key="3">
    <source>
        <dbReference type="Proteomes" id="UP000260783"/>
    </source>
</evidence>
<reference evidence="1 4" key="2">
    <citation type="journal article" date="2019" name="Nat. Med.">
        <title>A library of human gut bacterial isolates paired with longitudinal multiomics data enables mechanistic microbiome research.</title>
        <authorList>
            <person name="Poyet M."/>
            <person name="Groussin M."/>
            <person name="Gibbons S.M."/>
            <person name="Avila-Pacheco J."/>
            <person name="Jiang X."/>
            <person name="Kearney S.M."/>
            <person name="Perrotta A.R."/>
            <person name="Berdy B."/>
            <person name="Zhao S."/>
            <person name="Lieberman T.D."/>
            <person name="Swanson P.K."/>
            <person name="Smith M."/>
            <person name="Roesemann S."/>
            <person name="Alexander J.E."/>
            <person name="Rich S.A."/>
            <person name="Livny J."/>
            <person name="Vlamakis H."/>
            <person name="Clish C."/>
            <person name="Bullock K."/>
            <person name="Deik A."/>
            <person name="Scott J."/>
            <person name="Pierce K.A."/>
            <person name="Xavier R.J."/>
            <person name="Alm E.J."/>
        </authorList>
    </citation>
    <scope>NUCLEOTIDE SEQUENCE [LARGE SCALE GENOMIC DNA]</scope>
    <source>
        <strain evidence="1 4">BIOML-B1</strain>
    </source>
</reference>
<dbReference type="EMBL" id="QVEW01000009">
    <property type="protein sequence ID" value="RGB96883.1"/>
    <property type="molecule type" value="Genomic_DNA"/>
</dbReference>
<dbReference type="Proteomes" id="UP000462091">
    <property type="component" value="Unassembled WGS sequence"/>
</dbReference>
<evidence type="ECO:0000313" key="1">
    <source>
        <dbReference type="EMBL" id="MSC51778.1"/>
    </source>
</evidence>
<protein>
    <submittedName>
        <fullName evidence="2">Acyltransferase</fullName>
    </submittedName>
</protein>
<accession>A0A3E2UKC6</accession>
<gene>
    <name evidence="2" type="ORF">DWZ04_09610</name>
    <name evidence="1" type="ORF">GKE10_07650</name>
</gene>
<proteinExistence type="predicted"/>
<dbReference type="SUPFAM" id="SSF51161">
    <property type="entry name" value="Trimeric LpxA-like enzymes"/>
    <property type="match status" value="1"/>
</dbReference>
<reference evidence="2 3" key="1">
    <citation type="submission" date="2018-08" db="EMBL/GenBank/DDBJ databases">
        <title>A genome reference for cultivated species of the human gut microbiota.</title>
        <authorList>
            <person name="Zou Y."/>
            <person name="Xue W."/>
            <person name="Luo G."/>
        </authorList>
    </citation>
    <scope>NUCLEOTIDE SEQUENCE [LARGE SCALE GENOMIC DNA]</scope>
    <source>
        <strain evidence="2 3">AF29-11BH</strain>
    </source>
</reference>
<dbReference type="GO" id="GO:0016746">
    <property type="term" value="F:acyltransferase activity"/>
    <property type="evidence" value="ECO:0007669"/>
    <property type="project" value="UniProtKB-KW"/>
</dbReference>
<dbReference type="InterPro" id="IPR001451">
    <property type="entry name" value="Hexapep"/>
</dbReference>
<comment type="caution">
    <text evidence="2">The sequence shown here is derived from an EMBL/GenBank/DDBJ whole genome shotgun (WGS) entry which is preliminary data.</text>
</comment>
<dbReference type="AlphaFoldDB" id="A0A3E2UKC6"/>
<dbReference type="PANTHER" id="PTHR23416">
    <property type="entry name" value="SIALIC ACID SYNTHASE-RELATED"/>
    <property type="match status" value="1"/>
</dbReference>
<dbReference type="Gene3D" id="2.160.10.10">
    <property type="entry name" value="Hexapeptide repeat proteins"/>
    <property type="match status" value="1"/>
</dbReference>
<evidence type="ECO:0000313" key="4">
    <source>
        <dbReference type="Proteomes" id="UP000462091"/>
    </source>
</evidence>
<keyword evidence="2" id="KW-0808">Transferase</keyword>
<name>A0A3E2UKC6_9FIRM</name>
<dbReference type="InterPro" id="IPR011004">
    <property type="entry name" value="Trimer_LpxA-like_sf"/>
</dbReference>
<dbReference type="CDD" id="cd04647">
    <property type="entry name" value="LbH_MAT_like"/>
    <property type="match status" value="1"/>
</dbReference>
<sequence>MSPMTEVTVDGKSELRIAKKLKMHNGAKIRVRKGGKLEIGKNFGMSNGCVVTAYDHIKIGDNVMLGPNVLIYDQDHDYRAEGGVAAMRFKTAPVVIGNNVWIGANTLILRGTTIGDNSVIGGDSHQRRVPA</sequence>
<dbReference type="EMBL" id="WKQM01000012">
    <property type="protein sequence ID" value="MSC51778.1"/>
    <property type="molecule type" value="Genomic_DNA"/>
</dbReference>
<organism evidence="2 3">
    <name type="scientific">Faecalibacterium prausnitzii</name>
    <dbReference type="NCBI Taxonomy" id="853"/>
    <lineage>
        <taxon>Bacteria</taxon>
        <taxon>Bacillati</taxon>
        <taxon>Bacillota</taxon>
        <taxon>Clostridia</taxon>
        <taxon>Eubacteriales</taxon>
        <taxon>Oscillospiraceae</taxon>
        <taxon>Faecalibacterium</taxon>
    </lineage>
</organism>
<keyword evidence="2" id="KW-0012">Acyltransferase</keyword>
<dbReference type="Pfam" id="PF00132">
    <property type="entry name" value="Hexapep"/>
    <property type="match status" value="1"/>
</dbReference>
<dbReference type="Proteomes" id="UP000260783">
    <property type="component" value="Unassembled WGS sequence"/>
</dbReference>